<feature type="domain" description="Cas12f1-like TNB" evidence="9">
    <location>
        <begin position="300"/>
        <end position="368"/>
    </location>
</feature>
<evidence type="ECO:0000256" key="4">
    <source>
        <dbReference type="ARBA" id="ARBA00022723"/>
    </source>
</evidence>
<evidence type="ECO:0000256" key="7">
    <source>
        <dbReference type="ARBA" id="ARBA00023172"/>
    </source>
</evidence>
<keyword evidence="12" id="KW-1185">Reference proteome</keyword>
<gene>
    <name evidence="11" type="ORF">FYJ51_01350</name>
</gene>
<dbReference type="InterPro" id="IPR053522">
    <property type="entry name" value="RNA-guided_endonuclease_TnpB"/>
</dbReference>
<accession>A0A7X2NQM8</accession>
<reference evidence="11 12" key="1">
    <citation type="submission" date="2019-08" db="EMBL/GenBank/DDBJ databases">
        <title>In-depth cultivation of the pig gut microbiome towards novel bacterial diversity and tailored functional studies.</title>
        <authorList>
            <person name="Wylensek D."/>
            <person name="Hitch T.C.A."/>
            <person name="Clavel T."/>
        </authorList>
    </citation>
    <scope>NUCLEOTIDE SEQUENCE [LARGE SCALE GENOMIC DNA]</scope>
    <source>
        <strain evidence="11 12">Oil+RF-744-GAM-WT-6</strain>
    </source>
</reference>
<evidence type="ECO:0000259" key="10">
    <source>
        <dbReference type="Pfam" id="PF12323"/>
    </source>
</evidence>
<protein>
    <submittedName>
        <fullName evidence="11">IS200/IS605 family element transposase accessory protein TnpB</fullName>
    </submittedName>
</protein>
<dbReference type="EMBL" id="VUMN01000001">
    <property type="protein sequence ID" value="MSS57556.1"/>
    <property type="molecule type" value="Genomic_DNA"/>
</dbReference>
<dbReference type="AlphaFoldDB" id="A0A7X2NQM8"/>
<feature type="domain" description="Probable transposase IS891/IS1136/IS1341" evidence="8">
    <location>
        <begin position="173"/>
        <end position="288"/>
    </location>
</feature>
<dbReference type="InterPro" id="IPR037278">
    <property type="entry name" value="ARFGAP/RecO"/>
</dbReference>
<evidence type="ECO:0000313" key="11">
    <source>
        <dbReference type="EMBL" id="MSS57556.1"/>
    </source>
</evidence>
<keyword evidence="4" id="KW-0479">Metal-binding</keyword>
<dbReference type="PANTHER" id="PTHR30405">
    <property type="entry name" value="TRANSPOSASE"/>
    <property type="match status" value="1"/>
</dbReference>
<evidence type="ECO:0000256" key="6">
    <source>
        <dbReference type="ARBA" id="ARBA00023125"/>
    </source>
</evidence>
<dbReference type="InterPro" id="IPR051399">
    <property type="entry name" value="RNA-guided_DNA_endo/Transpos"/>
</dbReference>
<evidence type="ECO:0000256" key="2">
    <source>
        <dbReference type="ARBA" id="ARBA00011044"/>
    </source>
</evidence>
<dbReference type="GO" id="GO:0032196">
    <property type="term" value="P:transposition"/>
    <property type="evidence" value="ECO:0007669"/>
    <property type="project" value="UniProtKB-KW"/>
</dbReference>
<evidence type="ECO:0000259" key="8">
    <source>
        <dbReference type="Pfam" id="PF01385"/>
    </source>
</evidence>
<comment type="caution">
    <text evidence="11">The sequence shown here is derived from an EMBL/GenBank/DDBJ whole genome shotgun (WGS) entry which is preliminary data.</text>
</comment>
<evidence type="ECO:0000256" key="5">
    <source>
        <dbReference type="ARBA" id="ARBA00022833"/>
    </source>
</evidence>
<dbReference type="NCBIfam" id="NF038281">
    <property type="entry name" value="IS200_TnpB"/>
    <property type="match status" value="1"/>
</dbReference>
<dbReference type="GO" id="GO:0003677">
    <property type="term" value="F:DNA binding"/>
    <property type="evidence" value="ECO:0007669"/>
    <property type="project" value="UniProtKB-KW"/>
</dbReference>
<comment type="similarity">
    <text evidence="1">In the C-terminal section; belongs to the transposase 35 family.</text>
</comment>
<keyword evidence="3" id="KW-0815">Transposition</keyword>
<keyword evidence="7" id="KW-0233">DNA recombination</keyword>
<feature type="domain" description="Transposase putative helix-turn-helix" evidence="10">
    <location>
        <begin position="2"/>
        <end position="43"/>
    </location>
</feature>
<evidence type="ECO:0000259" key="9">
    <source>
        <dbReference type="Pfam" id="PF07282"/>
    </source>
</evidence>
<dbReference type="InterPro" id="IPR010095">
    <property type="entry name" value="Cas12f1-like_TNB"/>
</dbReference>
<name>A0A7X2NQM8_9FIRM</name>
<evidence type="ECO:0000313" key="12">
    <source>
        <dbReference type="Proteomes" id="UP000461880"/>
    </source>
</evidence>
<evidence type="ECO:0000256" key="1">
    <source>
        <dbReference type="ARBA" id="ARBA00008761"/>
    </source>
</evidence>
<dbReference type="PANTHER" id="PTHR30405:SF25">
    <property type="entry name" value="RNA-GUIDED DNA ENDONUCLEASE INSQ-RELATED"/>
    <property type="match status" value="1"/>
</dbReference>
<dbReference type="Pfam" id="PF01385">
    <property type="entry name" value="OrfB_IS605"/>
    <property type="match status" value="1"/>
</dbReference>
<dbReference type="GO" id="GO:0046872">
    <property type="term" value="F:metal ion binding"/>
    <property type="evidence" value="ECO:0007669"/>
    <property type="project" value="UniProtKB-KW"/>
</dbReference>
<dbReference type="Pfam" id="PF12323">
    <property type="entry name" value="HTH_OrfB_IS605"/>
    <property type="match status" value="1"/>
</dbReference>
<keyword evidence="5" id="KW-0862">Zinc</keyword>
<sequence>MKGFKFRLEPNETQKKPIQETLDSARFVYNRFLDLNEYAYQTEGIHLSYAMMCSLLTDLKQDPEYPWLKQADSMALQTALKDLDEAFQNFFTGRAKYPKFKTKKRAYKFSYRTRNQNGGIQIIDKHHVKLPKLGIVRARISRFPHGAIRNAVISLTAAGRYEVSFCVDEIAASKKSAGGEIAIDVGLAEFYTDSKGRIAENPHILAKLSRKLAKEQRRLSRMYEAAKKAGRRLSECRNYQKQRVKVAKIHERIANARTDFLQKQSTALADENQIIYAEHLNIRGMVRNHKLAKAISDVSWSAFFQMLEYKVKERNGFLIKVDTFYPSSQICHECGYKNPGVKDLKVRKWICSQCGAVHDRDQNAARNILAEGIRILNEPKTAISVV</sequence>
<dbReference type="SUPFAM" id="SSF57863">
    <property type="entry name" value="ArfGap/RecO-like zinc finger"/>
    <property type="match status" value="1"/>
</dbReference>
<dbReference type="InterPro" id="IPR021027">
    <property type="entry name" value="Transposase_put_HTH"/>
</dbReference>
<organism evidence="11 12">
    <name type="scientific">Stecheria intestinalis</name>
    <dbReference type="NCBI Taxonomy" id="2606630"/>
    <lineage>
        <taxon>Bacteria</taxon>
        <taxon>Bacillati</taxon>
        <taxon>Bacillota</taxon>
        <taxon>Erysipelotrichia</taxon>
        <taxon>Erysipelotrichales</taxon>
        <taxon>Erysipelotrichaceae</taxon>
        <taxon>Stecheria</taxon>
    </lineage>
</organism>
<dbReference type="Proteomes" id="UP000461880">
    <property type="component" value="Unassembled WGS sequence"/>
</dbReference>
<dbReference type="RefSeq" id="WP_154502324.1">
    <property type="nucleotide sequence ID" value="NZ_VUMN01000001.1"/>
</dbReference>
<dbReference type="InterPro" id="IPR001959">
    <property type="entry name" value="Transposase"/>
</dbReference>
<dbReference type="Pfam" id="PF07282">
    <property type="entry name" value="Cas12f1-like_TNB"/>
    <property type="match status" value="1"/>
</dbReference>
<dbReference type="GO" id="GO:0006310">
    <property type="term" value="P:DNA recombination"/>
    <property type="evidence" value="ECO:0007669"/>
    <property type="project" value="UniProtKB-KW"/>
</dbReference>
<keyword evidence="6" id="KW-0238">DNA-binding</keyword>
<proteinExistence type="inferred from homology"/>
<evidence type="ECO:0000256" key="3">
    <source>
        <dbReference type="ARBA" id="ARBA00022578"/>
    </source>
</evidence>
<dbReference type="NCBIfam" id="NF040570">
    <property type="entry name" value="guided_TnpB"/>
    <property type="match status" value="1"/>
</dbReference>
<comment type="similarity">
    <text evidence="2">In the N-terminal section; belongs to the transposase 2 family.</text>
</comment>